<dbReference type="PANTHER" id="PTHR18945">
    <property type="entry name" value="NEUROTRANSMITTER GATED ION CHANNEL"/>
    <property type="match status" value="1"/>
</dbReference>
<dbReference type="PROSITE" id="PS00236">
    <property type="entry name" value="NEUROTR_ION_CHANNEL"/>
    <property type="match status" value="1"/>
</dbReference>
<organism evidence="15 16">
    <name type="scientific">Acanthocheilonema viteae</name>
    <name type="common">Filarial nematode worm</name>
    <name type="synonym">Dipetalonema viteae</name>
    <dbReference type="NCBI Taxonomy" id="6277"/>
    <lineage>
        <taxon>Eukaryota</taxon>
        <taxon>Metazoa</taxon>
        <taxon>Ecdysozoa</taxon>
        <taxon>Nematoda</taxon>
        <taxon>Chromadorea</taxon>
        <taxon>Rhabditida</taxon>
        <taxon>Spirurina</taxon>
        <taxon>Spiruromorpha</taxon>
        <taxon>Filarioidea</taxon>
        <taxon>Onchocercidae</taxon>
        <taxon>Acanthocheilonema</taxon>
    </lineage>
</organism>
<dbReference type="CDD" id="cd00037">
    <property type="entry name" value="CLECT"/>
    <property type="match status" value="1"/>
</dbReference>
<dbReference type="SUPFAM" id="SSF63712">
    <property type="entry name" value="Nicotinic receptor ligand binding domain-like"/>
    <property type="match status" value="1"/>
</dbReference>
<dbReference type="PROSITE" id="PS50041">
    <property type="entry name" value="C_TYPE_LECTIN_2"/>
    <property type="match status" value="1"/>
</dbReference>
<evidence type="ECO:0000256" key="6">
    <source>
        <dbReference type="ARBA" id="ARBA00023136"/>
    </source>
</evidence>
<dbReference type="InterPro" id="IPR002394">
    <property type="entry name" value="Nicotinic_acetylcholine_rcpt"/>
</dbReference>
<feature type="compositionally biased region" description="Low complexity" evidence="13">
    <location>
        <begin position="429"/>
        <end position="440"/>
    </location>
</feature>
<dbReference type="GO" id="GO:0004888">
    <property type="term" value="F:transmembrane signaling receptor activity"/>
    <property type="evidence" value="ECO:0007669"/>
    <property type="project" value="InterPro"/>
</dbReference>
<keyword evidence="2" id="KW-1003">Cell membrane</keyword>
<dbReference type="InterPro" id="IPR001304">
    <property type="entry name" value="C-type_lectin-like"/>
</dbReference>
<dbReference type="AlphaFoldDB" id="A0A498SRE9"/>
<dbReference type="OrthoDB" id="5975154at2759"/>
<feature type="domain" description="C-type lectin" evidence="14">
    <location>
        <begin position="479"/>
        <end position="532"/>
    </location>
</feature>
<dbReference type="Pfam" id="PF00059">
    <property type="entry name" value="Lectin_C"/>
    <property type="match status" value="1"/>
</dbReference>
<dbReference type="InterPro" id="IPR016187">
    <property type="entry name" value="CTDL_fold"/>
</dbReference>
<evidence type="ECO:0000313" key="15">
    <source>
        <dbReference type="EMBL" id="VBB32517.1"/>
    </source>
</evidence>
<evidence type="ECO:0000256" key="13">
    <source>
        <dbReference type="SAM" id="MobiDB-lite"/>
    </source>
</evidence>
<dbReference type="Pfam" id="PF02931">
    <property type="entry name" value="Neur_chan_LBD"/>
    <property type="match status" value="1"/>
</dbReference>
<dbReference type="InterPro" id="IPR006201">
    <property type="entry name" value="Neur_channel"/>
</dbReference>
<feature type="signal peptide" evidence="12">
    <location>
        <begin position="1"/>
        <end position="17"/>
    </location>
</feature>
<keyword evidence="1 12" id="KW-0813">Transport</keyword>
<name>A0A498SRE9_ACAVI</name>
<protein>
    <recommendedName>
        <fullName evidence="14">C-type lectin domain-containing protein</fullName>
    </recommendedName>
</protein>
<dbReference type="STRING" id="6277.A0A498SRE9"/>
<sequence>MNSLILILLLASSTAWARPKVINSGGENLQSKVVNRTKLHDFSACNHSTCMKSQKVFLTKKQSPLQIINVAVDPPLNIFIRNSDGDACLTDDHCFAELVCSKLNESKDGICITPLTKNDTKNDTDGIEKPEINFPADNEMNLTDISTEILPKSILAHKNEDDIKNEITTEFLSNFTTDIGKIIVSEENSTTDLPSSTSETNIFDGIATDTSTRIIAEISSTTEITILSSLATKIVSEGTLLTIPMIKNETEDNTSSTMSSSFSTTEITTEDLLSTFPSFPVIEITSEDNTTQRFPTFPIIESTTNDTSSMFSSLSVTEVINNDTMPTVPPPSNMTEITSQDGLSTLSSASENATKDEITEFFSLVTTNESVFTVIVKNDSNINETKKEVSTIFSTNIPELSTTSDSPKEIISEIESSSKNHSKIVNMESSYPSDSSNDSSITDLQHTVDDSSDLTSETEYWCDSSWKFFRGRCYTQHPFWIGLSNDGNEWKWPDGTKLRYQLWGDNEPNTIHSCVIAGTEMNGRYWHTNDCNNASLHSASIIGYSSMIKIELCFYVLFFLLINKPALMTRNFAELEGQLYQDLLYDYNKIPRPIKNSTDVLTVNLGASLIRIIDVQWNDSKLIWNPSKYGGITMLYIPSDRIWIPDLLLYNNAAGDPDVTIFTDALVAYDGRVLWQPPAIYKSFCPIDVTWFPYDSQQCEMKFGTWSYTGYYVDLKQLPQDQVISGIDKYGQNVETMKIGMDLSFFYQ</sequence>
<evidence type="ECO:0000256" key="9">
    <source>
        <dbReference type="ARBA" id="ARBA00023286"/>
    </source>
</evidence>
<keyword evidence="16" id="KW-1185">Reference proteome</keyword>
<dbReference type="PRINTS" id="PR00254">
    <property type="entry name" value="NICOTINICR"/>
</dbReference>
<evidence type="ECO:0000256" key="5">
    <source>
        <dbReference type="ARBA" id="ARBA00023065"/>
    </source>
</evidence>
<keyword evidence="8" id="KW-0628">Postsynaptic cell membrane</keyword>
<dbReference type="Gene3D" id="2.70.170.10">
    <property type="entry name" value="Neurotransmitter-gated ion-channel ligand-binding domain"/>
    <property type="match status" value="1"/>
</dbReference>
<evidence type="ECO:0000256" key="1">
    <source>
        <dbReference type="ARBA" id="ARBA00022448"/>
    </source>
</evidence>
<keyword evidence="3" id="KW-0812">Transmembrane</keyword>
<comment type="similarity">
    <text evidence="12">Belongs to the ligand-gated ion channel (TC 1.A.9) family.</text>
</comment>
<evidence type="ECO:0000256" key="4">
    <source>
        <dbReference type="ARBA" id="ARBA00023018"/>
    </source>
</evidence>
<dbReference type="Gene3D" id="3.10.100.10">
    <property type="entry name" value="Mannose-Binding Protein A, subunit A"/>
    <property type="match status" value="1"/>
</dbReference>
<evidence type="ECO:0000256" key="7">
    <source>
        <dbReference type="ARBA" id="ARBA00023170"/>
    </source>
</evidence>
<dbReference type="InterPro" id="IPR018000">
    <property type="entry name" value="Neurotransmitter_ion_chnl_CS"/>
</dbReference>
<reference evidence="15 16" key="1">
    <citation type="submission" date="2018-08" db="EMBL/GenBank/DDBJ databases">
        <authorList>
            <person name="Laetsch R D."/>
            <person name="Stevens L."/>
            <person name="Kumar S."/>
            <person name="Blaxter L. M."/>
        </authorList>
    </citation>
    <scope>NUCLEOTIDE SEQUENCE [LARGE SCALE GENOMIC DNA]</scope>
</reference>
<gene>
    <name evidence="15" type="ORF">NAV_LOCUS7308</name>
</gene>
<evidence type="ECO:0000256" key="12">
    <source>
        <dbReference type="RuleBase" id="RU000687"/>
    </source>
</evidence>
<accession>A0A498SRE9</accession>
<evidence type="ECO:0000256" key="8">
    <source>
        <dbReference type="ARBA" id="ARBA00023257"/>
    </source>
</evidence>
<evidence type="ECO:0000259" key="14">
    <source>
        <dbReference type="PROSITE" id="PS50041"/>
    </source>
</evidence>
<dbReference type="Proteomes" id="UP000276991">
    <property type="component" value="Unassembled WGS sequence"/>
</dbReference>
<evidence type="ECO:0000256" key="10">
    <source>
        <dbReference type="ARBA" id="ARBA00023303"/>
    </source>
</evidence>
<keyword evidence="9" id="KW-1071">Ligand-gated ion channel</keyword>
<keyword evidence="7" id="KW-0675">Receptor</keyword>
<dbReference type="EMBL" id="UPTC01001768">
    <property type="protein sequence ID" value="VBB32517.1"/>
    <property type="molecule type" value="Genomic_DNA"/>
</dbReference>
<keyword evidence="12" id="KW-0732">Signal</keyword>
<evidence type="ECO:0000313" key="16">
    <source>
        <dbReference type="Proteomes" id="UP000276991"/>
    </source>
</evidence>
<dbReference type="InterPro" id="IPR016186">
    <property type="entry name" value="C-type_lectin-like/link_sf"/>
</dbReference>
<keyword evidence="6" id="KW-0472">Membrane</keyword>
<dbReference type="InterPro" id="IPR006202">
    <property type="entry name" value="Neur_chan_lig-bd"/>
</dbReference>
<dbReference type="SUPFAM" id="SSF56436">
    <property type="entry name" value="C-type lectin-like"/>
    <property type="match status" value="1"/>
</dbReference>
<evidence type="ECO:0000256" key="3">
    <source>
        <dbReference type="ARBA" id="ARBA00022692"/>
    </source>
</evidence>
<keyword evidence="5 12" id="KW-0406">Ion transport</keyword>
<comment type="subcellular location">
    <subcellularLocation>
        <location evidence="11">Postsynaptic cell membrane</location>
        <topology evidence="11">Multi-pass membrane protein</topology>
    </subcellularLocation>
</comment>
<keyword evidence="10 12" id="KW-0407">Ion channel</keyword>
<evidence type="ECO:0000256" key="11">
    <source>
        <dbReference type="ARBA" id="ARBA00034104"/>
    </source>
</evidence>
<dbReference type="GO" id="GO:0045211">
    <property type="term" value="C:postsynaptic membrane"/>
    <property type="evidence" value="ECO:0007669"/>
    <property type="project" value="UniProtKB-SubCell"/>
</dbReference>
<dbReference type="InterPro" id="IPR036734">
    <property type="entry name" value="Neur_chan_lig-bd_sf"/>
</dbReference>
<feature type="chain" id="PRO_5022261845" description="C-type lectin domain-containing protein" evidence="12">
    <location>
        <begin position="18"/>
        <end position="748"/>
    </location>
</feature>
<keyword evidence="4" id="KW-0770">Synapse</keyword>
<dbReference type="PRINTS" id="PR00252">
    <property type="entry name" value="NRIONCHANNEL"/>
</dbReference>
<evidence type="ECO:0000256" key="2">
    <source>
        <dbReference type="ARBA" id="ARBA00022475"/>
    </source>
</evidence>
<proteinExistence type="inferred from homology"/>
<dbReference type="FunFam" id="2.70.170.10:FF:000028">
    <property type="entry name" value="AcetylCholine Receptor"/>
    <property type="match status" value="1"/>
</dbReference>
<feature type="region of interest" description="Disordered" evidence="13">
    <location>
        <begin position="415"/>
        <end position="444"/>
    </location>
</feature>
<dbReference type="GO" id="GO:0022848">
    <property type="term" value="F:acetylcholine-gated monoatomic cation-selective channel activity"/>
    <property type="evidence" value="ECO:0007669"/>
    <property type="project" value="InterPro"/>
</dbReference>